<proteinExistence type="predicted"/>
<dbReference type="AlphaFoldDB" id="A0A2S4URP4"/>
<organism evidence="1 2">
    <name type="scientific">Puccinia striiformis</name>
    <dbReference type="NCBI Taxonomy" id="27350"/>
    <lineage>
        <taxon>Eukaryota</taxon>
        <taxon>Fungi</taxon>
        <taxon>Dikarya</taxon>
        <taxon>Basidiomycota</taxon>
        <taxon>Pucciniomycotina</taxon>
        <taxon>Pucciniomycetes</taxon>
        <taxon>Pucciniales</taxon>
        <taxon>Pucciniaceae</taxon>
        <taxon>Puccinia</taxon>
    </lineage>
</organism>
<evidence type="ECO:0000313" key="1">
    <source>
        <dbReference type="EMBL" id="POV99929.1"/>
    </source>
</evidence>
<dbReference type="EMBL" id="PKSM01000262">
    <property type="protein sequence ID" value="POV99929.1"/>
    <property type="molecule type" value="Genomic_DNA"/>
</dbReference>
<comment type="caution">
    <text evidence="1">The sequence shown here is derived from an EMBL/GenBank/DDBJ whole genome shotgun (WGS) entry which is preliminary data.</text>
</comment>
<accession>A0A2S4URP4</accession>
<keyword evidence="2" id="KW-1185">Reference proteome</keyword>
<sequence length="281" mass="32454">MANIVALVIPFKPFHLLYSYIKSSSQNTLDATINSIWTIIKSAVEPLLMATGFCGGISRNRNPYTIPRLSQNMNYPIRFTTPILVSLDQPDNSFPDTTDLLQLSNSLLFMGSKLGNHAKLSSQVRNLANMHSLFTDQIEAFNSAGVHVIELISHEYFRVIYQNKYSTNEVVESLLELSNNEVRNLQAHVNKTLESAYHLLAEQDKTSILFHEEISFLQHAQYHRGRWIFQNGDYKKINIEETLIFLDQNRENLKRSWTALENQRRQLFIFLEKIQRMKASS</sequence>
<reference evidence="2" key="3">
    <citation type="journal article" date="2018" name="Mol. Plant Microbe Interact.">
        <title>Genome sequence resources for the wheat stripe rust pathogen (Puccinia striiformis f. sp. tritici) and the barley stripe rust pathogen (Puccinia striiformis f. sp. hordei).</title>
        <authorList>
            <person name="Xia C."/>
            <person name="Wang M."/>
            <person name="Yin C."/>
            <person name="Cornejo O.E."/>
            <person name="Hulbert S.H."/>
            <person name="Chen X."/>
        </authorList>
    </citation>
    <scope>NUCLEOTIDE SEQUENCE [LARGE SCALE GENOMIC DNA]</scope>
    <source>
        <strain evidence="2">93TX-2</strain>
    </source>
</reference>
<dbReference type="OrthoDB" id="2505500at2759"/>
<protein>
    <submittedName>
        <fullName evidence="1">Uncharacterized protein</fullName>
    </submittedName>
</protein>
<dbReference type="VEuPathDB" id="FungiDB:PSTT_10114"/>
<name>A0A2S4URP4_9BASI</name>
<gene>
    <name evidence="1" type="ORF">PSHT_13322</name>
</gene>
<evidence type="ECO:0000313" key="2">
    <source>
        <dbReference type="Proteomes" id="UP000238274"/>
    </source>
</evidence>
<reference evidence="2" key="2">
    <citation type="journal article" date="2018" name="BMC Genomics">
        <title>Genomic insights into host adaptation between the wheat stripe rust pathogen (Puccinia striiformis f. sp. tritici) and the barley stripe rust pathogen (Puccinia striiformis f. sp. hordei).</title>
        <authorList>
            <person name="Xia C."/>
            <person name="Wang M."/>
            <person name="Yin C."/>
            <person name="Cornejo O.E."/>
            <person name="Hulbert S.H."/>
            <person name="Chen X."/>
        </authorList>
    </citation>
    <scope>NUCLEOTIDE SEQUENCE [LARGE SCALE GENOMIC DNA]</scope>
    <source>
        <strain evidence="2">93TX-2</strain>
    </source>
</reference>
<dbReference type="VEuPathDB" id="FungiDB:PSHT_13322"/>
<reference evidence="1 2" key="1">
    <citation type="submission" date="2017-12" db="EMBL/GenBank/DDBJ databases">
        <title>Gene loss provides genomic basis for host adaptation in cereal stripe rust fungi.</title>
        <authorList>
            <person name="Xia C."/>
        </authorList>
    </citation>
    <scope>NUCLEOTIDE SEQUENCE [LARGE SCALE GENOMIC DNA]</scope>
    <source>
        <strain evidence="1 2">93TX-2</strain>
    </source>
</reference>
<dbReference type="Proteomes" id="UP000238274">
    <property type="component" value="Unassembled WGS sequence"/>
</dbReference>